<protein>
    <submittedName>
        <fullName evidence="1">Uncharacterized protein</fullName>
    </submittedName>
</protein>
<gene>
    <name evidence="1" type="ORF">AQS8620_01602</name>
</gene>
<accession>A0A1Y5SK89</accession>
<dbReference type="EMBL" id="FWFS01000005">
    <property type="protein sequence ID" value="SLN41539.1"/>
    <property type="molecule type" value="Genomic_DNA"/>
</dbReference>
<proteinExistence type="predicted"/>
<dbReference type="Proteomes" id="UP000193862">
    <property type="component" value="Unassembled WGS sequence"/>
</dbReference>
<sequence>MHRGRRGLSSWQSTFQRRNVYSEMNSDPTRQIIENYRQTRYLRRASDAELEQRLADIVNNTVRVSVDALIVLVKGQTLAELCVRLTECAEELRLRHGSYSAKFTGKPFKEMLPFDEPRRARIKRAGQPFSAASPRCLLRFGRLDHMQGLFNEGALMIQPAKRFTDSDIFAVQDDECSIEVKGILSTEEVRRVVANPQDVPDEERDHVFAIRLSIDAYGLYCLGKTPELRMIADWGATGAVIINHPAEFEKRLLCAVEQQLPGARSYFADVTYLDPYFPPSGVPNVATTKHFRYAYQDERRLVVQGADVGGGKLIRMGPLDDIATMIHLDIF</sequence>
<organism evidence="1 2">
    <name type="scientific">Aquimixticola soesokkakensis</name>
    <dbReference type="NCBI Taxonomy" id="1519096"/>
    <lineage>
        <taxon>Bacteria</taxon>
        <taxon>Pseudomonadati</taxon>
        <taxon>Pseudomonadota</taxon>
        <taxon>Alphaproteobacteria</taxon>
        <taxon>Rhodobacterales</taxon>
        <taxon>Paracoccaceae</taxon>
        <taxon>Aquimixticola</taxon>
    </lineage>
</organism>
<evidence type="ECO:0000313" key="1">
    <source>
        <dbReference type="EMBL" id="SLN41539.1"/>
    </source>
</evidence>
<evidence type="ECO:0000313" key="2">
    <source>
        <dbReference type="Proteomes" id="UP000193862"/>
    </source>
</evidence>
<name>A0A1Y5SK89_9RHOB</name>
<keyword evidence="2" id="KW-1185">Reference proteome</keyword>
<reference evidence="1 2" key="1">
    <citation type="submission" date="2017-03" db="EMBL/GenBank/DDBJ databases">
        <authorList>
            <person name="Afonso C.L."/>
            <person name="Miller P.J."/>
            <person name="Scott M.A."/>
            <person name="Spackman E."/>
            <person name="Goraichik I."/>
            <person name="Dimitrov K.M."/>
            <person name="Suarez D.L."/>
            <person name="Swayne D.E."/>
        </authorList>
    </citation>
    <scope>NUCLEOTIDE SEQUENCE [LARGE SCALE GENOMIC DNA]</scope>
    <source>
        <strain evidence="1 2">CECT 8620</strain>
    </source>
</reference>
<dbReference type="AlphaFoldDB" id="A0A1Y5SK89"/>